<dbReference type="InterPro" id="IPR003607">
    <property type="entry name" value="HD/PDEase_dom"/>
</dbReference>
<evidence type="ECO:0000313" key="3">
    <source>
        <dbReference type="Proteomes" id="UP000290657"/>
    </source>
</evidence>
<dbReference type="EMBL" id="PDKN01000002">
    <property type="protein sequence ID" value="RXJ60179.1"/>
    <property type="molecule type" value="Genomic_DNA"/>
</dbReference>
<dbReference type="Proteomes" id="UP000290657">
    <property type="component" value="Unassembled WGS sequence"/>
</dbReference>
<dbReference type="Pfam" id="PF13487">
    <property type="entry name" value="HD_5"/>
    <property type="match status" value="1"/>
</dbReference>
<dbReference type="CDD" id="cd00077">
    <property type="entry name" value="HDc"/>
    <property type="match status" value="1"/>
</dbReference>
<feature type="domain" description="HD-GYP" evidence="1">
    <location>
        <begin position="124"/>
        <end position="314"/>
    </location>
</feature>
<keyword evidence="3" id="KW-1185">Reference proteome</keyword>
<dbReference type="SUPFAM" id="SSF109604">
    <property type="entry name" value="HD-domain/PDEase-like"/>
    <property type="match status" value="1"/>
</dbReference>
<dbReference type="SMART" id="SM00471">
    <property type="entry name" value="HDc"/>
    <property type="match status" value="1"/>
</dbReference>
<reference evidence="2 3" key="1">
    <citation type="submission" date="2017-10" db="EMBL/GenBank/DDBJ databases">
        <title>Genomics of the genus Arcobacter.</title>
        <authorList>
            <person name="Perez-Cataluna A."/>
            <person name="Figueras M.J."/>
        </authorList>
    </citation>
    <scope>NUCLEOTIDE SEQUENCE [LARGE SCALE GENOMIC DNA]</scope>
    <source>
        <strain evidence="2 3">CECT 8987</strain>
    </source>
</reference>
<dbReference type="AlphaFoldDB" id="A0A4Q0XVF3"/>
<dbReference type="InterPro" id="IPR037522">
    <property type="entry name" value="HD_GYP_dom"/>
</dbReference>
<organism evidence="2 3">
    <name type="scientific">Candidatus Marinarcus aquaticus</name>
    <dbReference type="NCBI Taxonomy" id="2044504"/>
    <lineage>
        <taxon>Bacteria</taxon>
        <taxon>Pseudomonadati</taxon>
        <taxon>Campylobacterota</taxon>
        <taxon>Epsilonproteobacteria</taxon>
        <taxon>Campylobacterales</taxon>
        <taxon>Arcobacteraceae</taxon>
        <taxon>Candidatus Marinarcus</taxon>
    </lineage>
</organism>
<name>A0A4Q0XVF3_9BACT</name>
<dbReference type="Gene3D" id="1.10.3210.10">
    <property type="entry name" value="Hypothetical protein af1432"/>
    <property type="match status" value="1"/>
</dbReference>
<sequence>MSVTEVGHKYYLIDKIVITLNSVLTFDLYKKDEGEKPTLMLHKHMPIVQELYDNEIQEYDLYVHEDEKQHYDLLYKTFSNKGIAPQKMLPLYNHISENVHKLFQNPESMTNYKVAKSSVSGLVSTVLSKDFGSSSFLSVLVYDYYTHTHSLNVCVYAVSLGRHLGMGKDQLEELGIAALLHDIGKSKIDEAILYKEGKLSEDEFKKVKEHPVHGWNILKLLGIKNKNILAGVRSHHEKLDGTGYPDGLKSKEIHIYAKIIGMCDVFDAITTNRSYNDPKSTFETLIMMKKEMRNHLDTVLINHFIMMLKEQATA</sequence>
<evidence type="ECO:0000313" key="2">
    <source>
        <dbReference type="EMBL" id="RXJ60179.1"/>
    </source>
</evidence>
<dbReference type="PROSITE" id="PS51832">
    <property type="entry name" value="HD_GYP"/>
    <property type="match status" value="1"/>
</dbReference>
<dbReference type="RefSeq" id="WP_128995528.1">
    <property type="nucleotide sequence ID" value="NZ_PDKN01000002.1"/>
</dbReference>
<dbReference type="PANTHER" id="PTHR43155:SF2">
    <property type="entry name" value="CYCLIC DI-GMP PHOSPHODIESTERASE PA4108"/>
    <property type="match status" value="1"/>
</dbReference>
<accession>A0A4Q0XVF3</accession>
<evidence type="ECO:0000259" key="1">
    <source>
        <dbReference type="PROSITE" id="PS51832"/>
    </source>
</evidence>
<proteinExistence type="predicted"/>
<comment type="caution">
    <text evidence="2">The sequence shown here is derived from an EMBL/GenBank/DDBJ whole genome shotgun (WGS) entry which is preliminary data.</text>
</comment>
<gene>
    <name evidence="2" type="ORF">CRV04_04030</name>
</gene>
<protein>
    <recommendedName>
        <fullName evidence="1">HD-GYP domain-containing protein</fullName>
    </recommendedName>
</protein>
<dbReference type="PANTHER" id="PTHR43155">
    <property type="entry name" value="CYCLIC DI-GMP PHOSPHODIESTERASE PA4108-RELATED"/>
    <property type="match status" value="1"/>
</dbReference>
<dbReference type="OrthoDB" id="9781223at2"/>